<keyword evidence="2" id="KW-1185">Reference proteome</keyword>
<gene>
    <name evidence="1" type="ORF">Tco_0895809</name>
</gene>
<dbReference type="Proteomes" id="UP001151760">
    <property type="component" value="Unassembled WGS sequence"/>
</dbReference>
<accession>A0ABQ5CHS5</accession>
<reference evidence="1" key="1">
    <citation type="journal article" date="2022" name="Int. J. Mol. Sci.">
        <title>Draft Genome of Tanacetum Coccineum: Genomic Comparison of Closely Related Tanacetum-Family Plants.</title>
        <authorList>
            <person name="Yamashiro T."/>
            <person name="Shiraishi A."/>
            <person name="Nakayama K."/>
            <person name="Satake H."/>
        </authorList>
    </citation>
    <scope>NUCLEOTIDE SEQUENCE</scope>
</reference>
<name>A0ABQ5CHS5_9ASTR</name>
<reference evidence="1" key="2">
    <citation type="submission" date="2022-01" db="EMBL/GenBank/DDBJ databases">
        <authorList>
            <person name="Yamashiro T."/>
            <person name="Shiraishi A."/>
            <person name="Satake H."/>
            <person name="Nakayama K."/>
        </authorList>
    </citation>
    <scope>NUCLEOTIDE SEQUENCE</scope>
</reference>
<dbReference type="EMBL" id="BQNB010014246">
    <property type="protein sequence ID" value="GJT25872.1"/>
    <property type="molecule type" value="Genomic_DNA"/>
</dbReference>
<organism evidence="1 2">
    <name type="scientific">Tanacetum coccineum</name>
    <dbReference type="NCBI Taxonomy" id="301880"/>
    <lineage>
        <taxon>Eukaryota</taxon>
        <taxon>Viridiplantae</taxon>
        <taxon>Streptophyta</taxon>
        <taxon>Embryophyta</taxon>
        <taxon>Tracheophyta</taxon>
        <taxon>Spermatophyta</taxon>
        <taxon>Magnoliopsida</taxon>
        <taxon>eudicotyledons</taxon>
        <taxon>Gunneridae</taxon>
        <taxon>Pentapetalae</taxon>
        <taxon>asterids</taxon>
        <taxon>campanulids</taxon>
        <taxon>Asterales</taxon>
        <taxon>Asteraceae</taxon>
        <taxon>Asteroideae</taxon>
        <taxon>Anthemideae</taxon>
        <taxon>Anthemidinae</taxon>
        <taxon>Tanacetum</taxon>
    </lineage>
</organism>
<proteinExistence type="predicted"/>
<evidence type="ECO:0000313" key="2">
    <source>
        <dbReference type="Proteomes" id="UP001151760"/>
    </source>
</evidence>
<evidence type="ECO:0000313" key="1">
    <source>
        <dbReference type="EMBL" id="GJT25872.1"/>
    </source>
</evidence>
<protein>
    <submittedName>
        <fullName evidence="1">Uncharacterized protein</fullName>
    </submittedName>
</protein>
<sequence>MLLAMKDEAGGNLNEEENDFMLDNAYGDNTLEELNAAVIMMACIQPTGNKADAEPKHDAETINEVNVSQIDPISGMRSKVIIFNDPYVDNNGGIDEHDSNAHNQSVALDSLIYNVQEEAKNQRRLNNEPNKQKALLQKELETCKERVKTLDKKPVQSLNYKEAYEELEQEICVDKDKIDNLIKEKDNIQIEFFSTQKYDCQNTI</sequence>
<comment type="caution">
    <text evidence="1">The sequence shown here is derived from an EMBL/GenBank/DDBJ whole genome shotgun (WGS) entry which is preliminary data.</text>
</comment>